<evidence type="ECO:0008006" key="5">
    <source>
        <dbReference type="Google" id="ProtNLM"/>
    </source>
</evidence>
<feature type="compositionally biased region" description="Polar residues" evidence="1">
    <location>
        <begin position="118"/>
        <end position="134"/>
    </location>
</feature>
<evidence type="ECO:0000256" key="1">
    <source>
        <dbReference type="SAM" id="MobiDB-lite"/>
    </source>
</evidence>
<protein>
    <recommendedName>
        <fullName evidence="5">Encoded protein</fullName>
    </recommendedName>
</protein>
<feature type="chain" id="PRO_5045513181" description="Encoded protein" evidence="2">
    <location>
        <begin position="23"/>
        <end position="331"/>
    </location>
</feature>
<dbReference type="EMBL" id="MU069897">
    <property type="protein sequence ID" value="KAF5832110.1"/>
    <property type="molecule type" value="Genomic_DNA"/>
</dbReference>
<accession>A0ABQ7GBX6</accession>
<keyword evidence="2" id="KW-0732">Signal</keyword>
<comment type="caution">
    <text evidence="3">The sequence shown here is derived from an EMBL/GenBank/DDBJ whole genome shotgun (WGS) entry which is preliminary data.</text>
</comment>
<organism evidence="3 4">
    <name type="scientific">Dunaliella salina</name>
    <name type="common">Green alga</name>
    <name type="synonym">Protococcus salinus</name>
    <dbReference type="NCBI Taxonomy" id="3046"/>
    <lineage>
        <taxon>Eukaryota</taxon>
        <taxon>Viridiplantae</taxon>
        <taxon>Chlorophyta</taxon>
        <taxon>core chlorophytes</taxon>
        <taxon>Chlorophyceae</taxon>
        <taxon>CS clade</taxon>
        <taxon>Chlamydomonadales</taxon>
        <taxon>Dunaliellaceae</taxon>
        <taxon>Dunaliella</taxon>
    </lineage>
</organism>
<sequence>MVPQRLGFLWALCLYTLTGAFAFEPLNLERAGGDPLPLALEPHDSDDLGLSGRSLLQTYPPTYPTYPPTYPPSPSDANSPTEDPSSPPPPTASQPVASPPPPGTGQLEEVPPDAPPLSNDQGVSSTPITISSSLKVPGNGTERAAIMSSILADIRGEGVDPAPGQENEAFLRKRKVDVRRLLSGRSTAEALLNEALLASDLAESGEIRMFFTTNADGTVSEDQNLDFEINLFVPDGLTDAERAQAANDVQNRVASDDVVNQVEDDWREAVSNAVSASGLSNDLVNQLDSSLASGFFGSEVTSDDGAGSSGAVAKTGLLTLFISAAAVLLLA</sequence>
<evidence type="ECO:0000313" key="4">
    <source>
        <dbReference type="Proteomes" id="UP000815325"/>
    </source>
</evidence>
<evidence type="ECO:0000313" key="3">
    <source>
        <dbReference type="EMBL" id="KAF5832110.1"/>
    </source>
</evidence>
<feature type="compositionally biased region" description="Pro residues" evidence="1">
    <location>
        <begin position="61"/>
        <end position="74"/>
    </location>
</feature>
<dbReference type="Proteomes" id="UP000815325">
    <property type="component" value="Unassembled WGS sequence"/>
</dbReference>
<keyword evidence="4" id="KW-1185">Reference proteome</keyword>
<proteinExistence type="predicted"/>
<gene>
    <name evidence="3" type="ORF">DUNSADRAFT_12159</name>
</gene>
<feature type="compositionally biased region" description="Low complexity" evidence="1">
    <location>
        <begin position="48"/>
        <end position="60"/>
    </location>
</feature>
<evidence type="ECO:0000256" key="2">
    <source>
        <dbReference type="SAM" id="SignalP"/>
    </source>
</evidence>
<feature type="compositionally biased region" description="Pro residues" evidence="1">
    <location>
        <begin position="85"/>
        <end position="103"/>
    </location>
</feature>
<feature type="region of interest" description="Disordered" evidence="1">
    <location>
        <begin position="37"/>
        <end position="139"/>
    </location>
</feature>
<name>A0ABQ7GBX6_DUNSA</name>
<reference evidence="3" key="1">
    <citation type="submission" date="2017-08" db="EMBL/GenBank/DDBJ databases">
        <authorList>
            <person name="Polle J.E."/>
            <person name="Barry K."/>
            <person name="Cushman J."/>
            <person name="Schmutz J."/>
            <person name="Tran D."/>
            <person name="Hathwaick L.T."/>
            <person name="Yim W.C."/>
            <person name="Jenkins J."/>
            <person name="Mckie-Krisberg Z.M."/>
            <person name="Prochnik S."/>
            <person name="Lindquist E."/>
            <person name="Dockter R.B."/>
            <person name="Adam C."/>
            <person name="Molina H."/>
            <person name="Bunkerborg J."/>
            <person name="Jin E."/>
            <person name="Buchheim M."/>
            <person name="Magnuson J."/>
        </authorList>
    </citation>
    <scope>NUCLEOTIDE SEQUENCE</scope>
    <source>
        <strain evidence="3">CCAP 19/18</strain>
    </source>
</reference>
<feature type="signal peptide" evidence="2">
    <location>
        <begin position="1"/>
        <end position="22"/>
    </location>
</feature>